<dbReference type="Gene3D" id="3.30.70.270">
    <property type="match status" value="1"/>
</dbReference>
<dbReference type="RefSeq" id="WP_370718017.1">
    <property type="nucleotide sequence ID" value="NZ_JBGGTQ010000003.1"/>
</dbReference>
<feature type="transmembrane region" description="Helical" evidence="1">
    <location>
        <begin position="154"/>
        <end position="176"/>
    </location>
</feature>
<dbReference type="PANTHER" id="PTHR45138:SF9">
    <property type="entry name" value="DIGUANYLATE CYCLASE DGCM-RELATED"/>
    <property type="match status" value="1"/>
</dbReference>
<accession>A0ABV4I2Y8</accession>
<keyword evidence="1" id="KW-0812">Transmembrane</keyword>
<gene>
    <name evidence="3" type="ORF">AB2L28_06915</name>
</gene>
<feature type="transmembrane region" description="Helical" evidence="1">
    <location>
        <begin position="283"/>
        <end position="305"/>
    </location>
</feature>
<feature type="transmembrane region" description="Helical" evidence="1">
    <location>
        <begin position="122"/>
        <end position="142"/>
    </location>
</feature>
<keyword evidence="1" id="KW-1133">Transmembrane helix</keyword>
<proteinExistence type="predicted"/>
<dbReference type="SUPFAM" id="SSF55073">
    <property type="entry name" value="Nucleotide cyclase"/>
    <property type="match status" value="1"/>
</dbReference>
<protein>
    <submittedName>
        <fullName evidence="3">GGDEF domain-containing protein</fullName>
    </submittedName>
</protein>
<keyword evidence="1" id="KW-0472">Membrane</keyword>
<dbReference type="InterPro" id="IPR029787">
    <property type="entry name" value="Nucleotide_cyclase"/>
</dbReference>
<keyword evidence="4" id="KW-1185">Reference proteome</keyword>
<reference evidence="3 4" key="1">
    <citation type="submission" date="2024-07" db="EMBL/GenBank/DDBJ databases">
        <authorList>
            <person name="Thanompreechachai J."/>
            <person name="Duangmal K."/>
        </authorList>
    </citation>
    <scope>NUCLEOTIDE SEQUENCE [LARGE SCALE GENOMIC DNA]</scope>
    <source>
        <strain evidence="3 4">TBRC 1896</strain>
    </source>
</reference>
<evidence type="ECO:0000259" key="2">
    <source>
        <dbReference type="PROSITE" id="PS50887"/>
    </source>
</evidence>
<dbReference type="InterPro" id="IPR000160">
    <property type="entry name" value="GGDEF_dom"/>
</dbReference>
<dbReference type="InterPro" id="IPR043128">
    <property type="entry name" value="Rev_trsase/Diguanyl_cyclase"/>
</dbReference>
<dbReference type="Proteomes" id="UP001566476">
    <property type="component" value="Unassembled WGS sequence"/>
</dbReference>
<feature type="transmembrane region" description="Helical" evidence="1">
    <location>
        <begin position="57"/>
        <end position="82"/>
    </location>
</feature>
<dbReference type="EMBL" id="JBGGTQ010000003">
    <property type="protein sequence ID" value="MEZ0491964.1"/>
    <property type="molecule type" value="Genomic_DNA"/>
</dbReference>
<organism evidence="3 4">
    <name type="scientific">Kineococcus mangrovi</name>
    <dbReference type="NCBI Taxonomy" id="1660183"/>
    <lineage>
        <taxon>Bacteria</taxon>
        <taxon>Bacillati</taxon>
        <taxon>Actinomycetota</taxon>
        <taxon>Actinomycetes</taxon>
        <taxon>Kineosporiales</taxon>
        <taxon>Kineosporiaceae</taxon>
        <taxon>Kineococcus</taxon>
    </lineage>
</organism>
<dbReference type="NCBIfam" id="TIGR00254">
    <property type="entry name" value="GGDEF"/>
    <property type="match status" value="1"/>
</dbReference>
<sequence>MRSPWCAYALVGALLALGVQLVPQGPVRDGLGALTGCAAGVATVVGARLHRPRHPRAWWLLAAGLGSWALGDVTYWVCWWLLDVRGFPGPPDLLYLAAYPLVAAGLLRMARLARPGRDVEGAVDAAILVAGCGLVSWTSLIAPTLAGFSADPASAVVSAAYPVADVVVLGALVRLFAATGHRSVSSRLLASAALVLLVADSVDQYATSFGPGDGSGADWMWQAAYVLWGCAALHPSMRRLSDPAPAPGSAGLSTSRLLVLTGASLLAPATLVLQLLLGLPPQGWAYVVGSTVLFLLVVLRIHVLLRRVRAQADLLADLARTDPLTGLLNRRSADAELRRLRDRARLDGTDLVVALLDLDRFKVFNDTRGHPAGDRLLVGACTAWRGALAGTGVALARWGGEEFALVATGIAPARVEQVLADLRAVTPEGQTFSAGLAVWDGAEPLDALVARADAALYAAKHAGRACTRTADRGAGPVHTTA</sequence>
<dbReference type="PROSITE" id="PS50887">
    <property type="entry name" value="GGDEF"/>
    <property type="match status" value="1"/>
</dbReference>
<evidence type="ECO:0000313" key="3">
    <source>
        <dbReference type="EMBL" id="MEZ0491964.1"/>
    </source>
</evidence>
<dbReference type="SMART" id="SM00267">
    <property type="entry name" value="GGDEF"/>
    <property type="match status" value="1"/>
</dbReference>
<evidence type="ECO:0000313" key="4">
    <source>
        <dbReference type="Proteomes" id="UP001566476"/>
    </source>
</evidence>
<dbReference type="InterPro" id="IPR050469">
    <property type="entry name" value="Diguanylate_Cyclase"/>
</dbReference>
<name>A0ABV4I2Y8_9ACTN</name>
<comment type="caution">
    <text evidence="3">The sequence shown here is derived from an EMBL/GenBank/DDBJ whole genome shotgun (WGS) entry which is preliminary data.</text>
</comment>
<evidence type="ECO:0000256" key="1">
    <source>
        <dbReference type="SAM" id="Phobius"/>
    </source>
</evidence>
<dbReference type="Pfam" id="PF00990">
    <property type="entry name" value="GGDEF"/>
    <property type="match status" value="1"/>
</dbReference>
<dbReference type="CDD" id="cd01949">
    <property type="entry name" value="GGDEF"/>
    <property type="match status" value="1"/>
</dbReference>
<dbReference type="PANTHER" id="PTHR45138">
    <property type="entry name" value="REGULATORY COMPONENTS OF SENSORY TRANSDUCTION SYSTEM"/>
    <property type="match status" value="1"/>
</dbReference>
<feature type="transmembrane region" description="Helical" evidence="1">
    <location>
        <begin position="257"/>
        <end position="277"/>
    </location>
</feature>
<feature type="transmembrane region" description="Helical" evidence="1">
    <location>
        <begin position="94"/>
        <end position="110"/>
    </location>
</feature>
<feature type="domain" description="GGDEF" evidence="2">
    <location>
        <begin position="349"/>
        <end position="472"/>
    </location>
</feature>
<feature type="transmembrane region" description="Helical" evidence="1">
    <location>
        <begin position="31"/>
        <end position="50"/>
    </location>
</feature>